<proteinExistence type="predicted"/>
<accession>A0A936ZV23</accession>
<comment type="caution">
    <text evidence="2">The sequence shown here is derived from an EMBL/GenBank/DDBJ whole genome shotgun (WGS) entry which is preliminary data.</text>
</comment>
<sequence length="207" mass="22691">MTRSWMRWTGGLLIAAAALLAGCATGYRMDNSVQSFSALTALPANPTYRFEWLPSQRGPAQSALEAMADPALFQAGLRRDDASPRYSVQVEAGLQRMRSPWADPWDPGWGWGWGVGLGARRGGGAVGLGFGSPFWPRAESPWYRREVRVLMRDLSNNQVVYETRAVNEGPWLDDAVAYPALFQAALQGFPNPPPGPRRVDLQVGGSR</sequence>
<organism evidence="2 3">
    <name type="scientific">Ramlibacter aurantiacus</name>
    <dbReference type="NCBI Taxonomy" id="2801330"/>
    <lineage>
        <taxon>Bacteria</taxon>
        <taxon>Pseudomonadati</taxon>
        <taxon>Pseudomonadota</taxon>
        <taxon>Betaproteobacteria</taxon>
        <taxon>Burkholderiales</taxon>
        <taxon>Comamonadaceae</taxon>
        <taxon>Ramlibacter</taxon>
    </lineage>
</organism>
<dbReference type="InterPro" id="IPR025411">
    <property type="entry name" value="DUF4136"/>
</dbReference>
<evidence type="ECO:0000259" key="1">
    <source>
        <dbReference type="Pfam" id="PF13590"/>
    </source>
</evidence>
<dbReference type="PROSITE" id="PS51257">
    <property type="entry name" value="PROKAR_LIPOPROTEIN"/>
    <property type="match status" value="1"/>
</dbReference>
<dbReference type="Pfam" id="PF13590">
    <property type="entry name" value="DUF4136"/>
    <property type="match status" value="1"/>
</dbReference>
<dbReference type="EMBL" id="JAEQNA010000005">
    <property type="protein sequence ID" value="MBL0421680.1"/>
    <property type="molecule type" value="Genomic_DNA"/>
</dbReference>
<reference evidence="2" key="1">
    <citation type="submission" date="2021-01" db="EMBL/GenBank/DDBJ databases">
        <title>Ramlibacter sp. strain AW1 16S ribosomal RNA gene Genome sequencing and assembly.</title>
        <authorList>
            <person name="Kang M."/>
        </authorList>
    </citation>
    <scope>NUCLEOTIDE SEQUENCE</scope>
    <source>
        <strain evidence="2">AW1</strain>
    </source>
</reference>
<dbReference type="Proteomes" id="UP000613011">
    <property type="component" value="Unassembled WGS sequence"/>
</dbReference>
<feature type="domain" description="DUF4136" evidence="1">
    <location>
        <begin position="40"/>
        <end position="190"/>
    </location>
</feature>
<gene>
    <name evidence="2" type="ORF">JI739_15085</name>
</gene>
<evidence type="ECO:0000313" key="3">
    <source>
        <dbReference type="Proteomes" id="UP000613011"/>
    </source>
</evidence>
<name>A0A936ZV23_9BURK</name>
<keyword evidence="3" id="KW-1185">Reference proteome</keyword>
<dbReference type="RefSeq" id="WP_201684748.1">
    <property type="nucleotide sequence ID" value="NZ_JAEQNA010000005.1"/>
</dbReference>
<dbReference type="AlphaFoldDB" id="A0A936ZV23"/>
<evidence type="ECO:0000313" key="2">
    <source>
        <dbReference type="EMBL" id="MBL0421680.1"/>
    </source>
</evidence>
<protein>
    <submittedName>
        <fullName evidence="2">DUF4136 domain-containing protein</fullName>
    </submittedName>
</protein>